<organism evidence="2">
    <name type="scientific">marine metagenome</name>
    <dbReference type="NCBI Taxonomy" id="408172"/>
    <lineage>
        <taxon>unclassified sequences</taxon>
        <taxon>metagenomes</taxon>
        <taxon>ecological metagenomes</taxon>
    </lineage>
</organism>
<dbReference type="SUPFAM" id="SSF53686">
    <property type="entry name" value="Tryptophan synthase beta subunit-like PLP-dependent enzymes"/>
    <property type="match status" value="1"/>
</dbReference>
<dbReference type="InterPro" id="IPR050214">
    <property type="entry name" value="Cys_Synth/Cystath_Beta-Synth"/>
</dbReference>
<dbReference type="Pfam" id="PF00291">
    <property type="entry name" value="PALP"/>
    <property type="match status" value="1"/>
</dbReference>
<dbReference type="Gene3D" id="3.40.50.1100">
    <property type="match status" value="2"/>
</dbReference>
<name>A0A381NXJ1_9ZZZZ</name>
<dbReference type="AlphaFoldDB" id="A0A381NXJ1"/>
<dbReference type="InterPro" id="IPR001926">
    <property type="entry name" value="TrpB-like_PALP"/>
</dbReference>
<proteinExistence type="predicted"/>
<reference evidence="2" key="1">
    <citation type="submission" date="2018-05" db="EMBL/GenBank/DDBJ databases">
        <authorList>
            <person name="Lanie J.A."/>
            <person name="Ng W.-L."/>
            <person name="Kazmierczak K.M."/>
            <person name="Andrzejewski T.M."/>
            <person name="Davidsen T.M."/>
            <person name="Wayne K.J."/>
            <person name="Tettelin H."/>
            <person name="Glass J.I."/>
            <person name="Rusch D."/>
            <person name="Podicherti R."/>
            <person name="Tsui H.-C.T."/>
            <person name="Winkler M.E."/>
        </authorList>
    </citation>
    <scope>NUCLEOTIDE SEQUENCE</scope>
</reference>
<dbReference type="PANTHER" id="PTHR10314">
    <property type="entry name" value="CYSTATHIONINE BETA-SYNTHASE"/>
    <property type="match status" value="1"/>
</dbReference>
<dbReference type="EMBL" id="UINC01000672">
    <property type="protein sequence ID" value="SUZ59335.1"/>
    <property type="molecule type" value="Genomic_DNA"/>
</dbReference>
<feature type="domain" description="Tryptophan synthase beta chain-like PALP" evidence="1">
    <location>
        <begin position="33"/>
        <end position="319"/>
    </location>
</feature>
<protein>
    <recommendedName>
        <fullName evidence="1">Tryptophan synthase beta chain-like PALP domain-containing protein</fullName>
    </recommendedName>
</protein>
<accession>A0A381NXJ1</accession>
<sequence length="333" mass="35264">MNGFGNAQYSNTQVSIMDSSESGFPAKLVTALDAIGNTPIVKLQKIVPEGCADVYVKLESFNPTGSKKDRMALSMIKGAERRGELRPGMTVVEYSGGSTGSSLAFICAVKGYHFHVISADPFGREKLDTMSAFGANLEVMESPEGEITAEVVRGMIARAAELAEDEDYFFTDQLNNDDVILGFEGMGDEIIEQIGRPIDAFCDSVGTAGSLLGVRRAFHKAGQNTKIVALEPASSPIMTEGRKGGHKVEGIGLGFIVPHLEGKPYDEARAIEESVARETAVRLAREEGIFAGTSSGMNVAGALELAAELGPGKTVVAIAVDTGLKYLSEGLFS</sequence>
<dbReference type="CDD" id="cd01561">
    <property type="entry name" value="CBS_like"/>
    <property type="match status" value="1"/>
</dbReference>
<evidence type="ECO:0000259" key="1">
    <source>
        <dbReference type="Pfam" id="PF00291"/>
    </source>
</evidence>
<evidence type="ECO:0000313" key="2">
    <source>
        <dbReference type="EMBL" id="SUZ59335.1"/>
    </source>
</evidence>
<gene>
    <name evidence="2" type="ORF">METZ01_LOCUS12189</name>
</gene>
<dbReference type="InterPro" id="IPR036052">
    <property type="entry name" value="TrpB-like_PALP_sf"/>
</dbReference>